<dbReference type="SUPFAM" id="SSF53335">
    <property type="entry name" value="S-adenosyl-L-methionine-dependent methyltransferases"/>
    <property type="match status" value="1"/>
</dbReference>
<accession>A0A6C0B5C8</accession>
<dbReference type="GO" id="GO:0016740">
    <property type="term" value="F:transferase activity"/>
    <property type="evidence" value="ECO:0007669"/>
    <property type="project" value="UniProtKB-KW"/>
</dbReference>
<dbReference type="PANTHER" id="PTHR43861">
    <property type="entry name" value="TRANS-ACONITATE 2-METHYLTRANSFERASE-RELATED"/>
    <property type="match status" value="1"/>
</dbReference>
<feature type="domain" description="Methyltransferase" evidence="2">
    <location>
        <begin position="92"/>
        <end position="181"/>
    </location>
</feature>
<dbReference type="CDD" id="cd02440">
    <property type="entry name" value="AdoMet_MTases"/>
    <property type="match status" value="1"/>
</dbReference>
<dbReference type="InterPro" id="IPR041698">
    <property type="entry name" value="Methyltransf_25"/>
</dbReference>
<reference evidence="3" key="1">
    <citation type="journal article" date="2020" name="Nature">
        <title>Giant virus diversity and host interactions through global metagenomics.</title>
        <authorList>
            <person name="Schulz F."/>
            <person name="Roux S."/>
            <person name="Paez-Espino D."/>
            <person name="Jungbluth S."/>
            <person name="Walsh D.A."/>
            <person name="Denef V.J."/>
            <person name="McMahon K.D."/>
            <person name="Konstantinidis K.T."/>
            <person name="Eloe-Fadrosh E.A."/>
            <person name="Kyrpides N.C."/>
            <person name="Woyke T."/>
        </authorList>
    </citation>
    <scope>NUCLEOTIDE SEQUENCE</scope>
    <source>
        <strain evidence="3">GVMAG-M-3300009684-20</strain>
    </source>
</reference>
<keyword evidence="1" id="KW-0808">Transferase</keyword>
<evidence type="ECO:0000259" key="2">
    <source>
        <dbReference type="Pfam" id="PF13649"/>
    </source>
</evidence>
<protein>
    <recommendedName>
        <fullName evidence="2">Methyltransferase domain-containing protein</fullName>
    </recommendedName>
</protein>
<dbReference type="EMBL" id="MN739079">
    <property type="protein sequence ID" value="QHS87262.1"/>
    <property type="molecule type" value="Genomic_DNA"/>
</dbReference>
<name>A0A6C0B5C8_9ZZZZ</name>
<dbReference type="AlphaFoldDB" id="A0A6C0B5C8"/>
<evidence type="ECO:0000256" key="1">
    <source>
        <dbReference type="ARBA" id="ARBA00022679"/>
    </source>
</evidence>
<organism evidence="3">
    <name type="scientific">viral metagenome</name>
    <dbReference type="NCBI Taxonomy" id="1070528"/>
    <lineage>
        <taxon>unclassified sequences</taxon>
        <taxon>metagenomes</taxon>
        <taxon>organismal metagenomes</taxon>
    </lineage>
</organism>
<dbReference type="Pfam" id="PF13649">
    <property type="entry name" value="Methyltransf_25"/>
    <property type="match status" value="1"/>
</dbReference>
<sequence length="303" mass="35223">MDGSLAYWLIALVAIAILLLSQLHTVHRELFDNEKEKNGDTDTHEDYSEIYDDFYANVYDKLFTTPERISFEKASIREYALAEWPKEEIKLLDVCCGTGPHVDWLCREGIEIVGLDGSEAMLKKAREKCKSARFYKGDVARAETFAPKSFSHAMMLYFSIYQFQNAKMILDNIYSWLRPGGIFVIHLVDPNKFDPILDAASPFGPFSVQKYSTERVIDSDVFFDKFKYKSRFVKDPDTDKARFEEVFEFDKPKHSYRENIHQLTMPTIPAMLDIVKSAGFTRHEMVDMTPVGYEYQYLVYFSK</sequence>
<proteinExistence type="predicted"/>
<dbReference type="InterPro" id="IPR029063">
    <property type="entry name" value="SAM-dependent_MTases_sf"/>
</dbReference>
<dbReference type="Gene3D" id="3.40.50.150">
    <property type="entry name" value="Vaccinia Virus protein VP39"/>
    <property type="match status" value="1"/>
</dbReference>
<evidence type="ECO:0000313" key="3">
    <source>
        <dbReference type="EMBL" id="QHS87262.1"/>
    </source>
</evidence>